<feature type="repeat" description="Solcar" evidence="8">
    <location>
        <begin position="1"/>
        <end position="92"/>
    </location>
</feature>
<evidence type="ECO:0000256" key="3">
    <source>
        <dbReference type="ARBA" id="ARBA00022448"/>
    </source>
</evidence>
<dbReference type="InterPro" id="IPR018108">
    <property type="entry name" value="MCP_transmembrane"/>
</dbReference>
<evidence type="ECO:0000256" key="8">
    <source>
        <dbReference type="PROSITE-ProRule" id="PRU00282"/>
    </source>
</evidence>
<dbReference type="PROSITE" id="PS50920">
    <property type="entry name" value="SOLCAR"/>
    <property type="match status" value="3"/>
</dbReference>
<name>A0A8H7S3V4_9FUNG</name>
<dbReference type="AlphaFoldDB" id="A0A8H7S3V4"/>
<dbReference type="SUPFAM" id="SSF103506">
    <property type="entry name" value="Mitochondrial carrier"/>
    <property type="match status" value="1"/>
</dbReference>
<keyword evidence="7 8" id="KW-0472">Membrane</keyword>
<evidence type="ECO:0000313" key="10">
    <source>
        <dbReference type="EMBL" id="KAG2223034.1"/>
    </source>
</evidence>
<dbReference type="InterPro" id="IPR023395">
    <property type="entry name" value="MCP_dom_sf"/>
</dbReference>
<dbReference type="PANTHER" id="PTHR45758">
    <property type="entry name" value="MITOFERRIN-1-RELATED"/>
    <property type="match status" value="1"/>
</dbReference>
<evidence type="ECO:0000256" key="5">
    <source>
        <dbReference type="ARBA" id="ARBA00022989"/>
    </source>
</evidence>
<evidence type="ECO:0000256" key="7">
    <source>
        <dbReference type="ARBA" id="ARBA00023136"/>
    </source>
</evidence>
<reference evidence="10 11" key="1">
    <citation type="submission" date="2020-12" db="EMBL/GenBank/DDBJ databases">
        <title>Metabolic potential, ecology and presence of endohyphal bacteria is reflected in genomic diversity of Mucoromycotina.</title>
        <authorList>
            <person name="Muszewska A."/>
            <person name="Okrasinska A."/>
            <person name="Steczkiewicz K."/>
            <person name="Drgas O."/>
            <person name="Orlowska M."/>
            <person name="Perlinska-Lenart U."/>
            <person name="Aleksandrzak-Piekarczyk T."/>
            <person name="Szatraj K."/>
            <person name="Zielenkiewicz U."/>
            <person name="Pilsyk S."/>
            <person name="Malc E."/>
            <person name="Mieczkowski P."/>
            <person name="Kruszewska J.S."/>
            <person name="Biernat P."/>
            <person name="Pawlowska J."/>
        </authorList>
    </citation>
    <scope>NUCLEOTIDE SEQUENCE [LARGE SCALE GENOMIC DNA]</scope>
    <source>
        <strain evidence="10 11">CBS 142.35</strain>
    </source>
</reference>
<accession>A0A8H7S3V4</accession>
<sequence>MDSYYLFASSVAALTARVITHPIDTIKTRLQVRSTTGNEYQQLKQVILPPEQTAHKFSGILRSLYRGLPVTLLFSVPALSVYLTCYETTKAKLALHGGFFARDGILNHLTSGCLAEVAAGLLFTPMEVMKNQLQTETASIMTANNNTNSNMTATSLANRIWKTEGIKGFFRGYWMGLAVFVPHTMTYFAVYEQCKLVYAHHYDIDHQGDSAQLPMGAYLLCSSVASTMGILLSTPLDIVKTRWQISAADQGVAFRLGPMDIVKRMWQHEGQWRAFTRGMVARIAWGIPTTAISMTVFEALKDWRANQNL</sequence>
<evidence type="ECO:0000256" key="4">
    <source>
        <dbReference type="ARBA" id="ARBA00022692"/>
    </source>
</evidence>
<proteinExistence type="inferred from homology"/>
<feature type="repeat" description="Solcar" evidence="8">
    <location>
        <begin position="103"/>
        <end position="197"/>
    </location>
</feature>
<organism evidence="10 11">
    <name type="scientific">Circinella minor</name>
    <dbReference type="NCBI Taxonomy" id="1195481"/>
    <lineage>
        <taxon>Eukaryota</taxon>
        <taxon>Fungi</taxon>
        <taxon>Fungi incertae sedis</taxon>
        <taxon>Mucoromycota</taxon>
        <taxon>Mucoromycotina</taxon>
        <taxon>Mucoromycetes</taxon>
        <taxon>Mucorales</taxon>
        <taxon>Lichtheimiaceae</taxon>
        <taxon>Circinella</taxon>
    </lineage>
</organism>
<gene>
    <name evidence="10" type="ORF">INT45_008235</name>
</gene>
<dbReference type="Proteomes" id="UP000646827">
    <property type="component" value="Unassembled WGS sequence"/>
</dbReference>
<keyword evidence="4 8" id="KW-0812">Transmembrane</keyword>
<comment type="caution">
    <text evidence="10">The sequence shown here is derived from an EMBL/GenBank/DDBJ whole genome shotgun (WGS) entry which is preliminary data.</text>
</comment>
<dbReference type="PANTHER" id="PTHR45758:SF3">
    <property type="entry name" value="MITOCHONDRIAL SUBSTRATE CARRIER FAMILY PROTEIN E"/>
    <property type="match status" value="1"/>
</dbReference>
<evidence type="ECO:0000313" key="11">
    <source>
        <dbReference type="Proteomes" id="UP000646827"/>
    </source>
</evidence>
<comment type="similarity">
    <text evidence="2 9">Belongs to the mitochondrial carrier (TC 2.A.29) family.</text>
</comment>
<dbReference type="OrthoDB" id="250329at2759"/>
<evidence type="ECO:0000256" key="2">
    <source>
        <dbReference type="ARBA" id="ARBA00006375"/>
    </source>
</evidence>
<dbReference type="EMBL" id="JAEPRB010000069">
    <property type="protein sequence ID" value="KAG2223034.1"/>
    <property type="molecule type" value="Genomic_DNA"/>
</dbReference>
<evidence type="ECO:0000256" key="1">
    <source>
        <dbReference type="ARBA" id="ARBA00004225"/>
    </source>
</evidence>
<keyword evidence="3 9" id="KW-0813">Transport</keyword>
<dbReference type="GO" id="GO:0031966">
    <property type="term" value="C:mitochondrial membrane"/>
    <property type="evidence" value="ECO:0007669"/>
    <property type="project" value="UniProtKB-SubCell"/>
</dbReference>
<comment type="subcellular location">
    <subcellularLocation>
        <location evidence="1">Mitochondrion membrane</location>
        <topology evidence="1">Multi-pass membrane protein</topology>
    </subcellularLocation>
</comment>
<evidence type="ECO:0008006" key="12">
    <source>
        <dbReference type="Google" id="ProtNLM"/>
    </source>
</evidence>
<dbReference type="Gene3D" id="1.50.40.10">
    <property type="entry name" value="Mitochondrial carrier domain"/>
    <property type="match status" value="2"/>
</dbReference>
<dbReference type="GO" id="GO:0005381">
    <property type="term" value="F:iron ion transmembrane transporter activity"/>
    <property type="evidence" value="ECO:0007669"/>
    <property type="project" value="UniProtKB-ARBA"/>
</dbReference>
<dbReference type="Pfam" id="PF00153">
    <property type="entry name" value="Mito_carr"/>
    <property type="match status" value="3"/>
</dbReference>
<feature type="repeat" description="Solcar" evidence="8">
    <location>
        <begin position="213"/>
        <end position="303"/>
    </location>
</feature>
<protein>
    <recommendedName>
        <fullName evidence="12">Mitochondrial carrier</fullName>
    </recommendedName>
</protein>
<evidence type="ECO:0000256" key="9">
    <source>
        <dbReference type="RuleBase" id="RU000488"/>
    </source>
</evidence>
<keyword evidence="11" id="KW-1185">Reference proteome</keyword>
<keyword evidence="6" id="KW-0496">Mitochondrion</keyword>
<evidence type="ECO:0000256" key="6">
    <source>
        <dbReference type="ARBA" id="ARBA00023128"/>
    </source>
</evidence>
<keyword evidence="5" id="KW-1133">Transmembrane helix</keyword>